<accession>A0A7G8BPR1</accession>
<dbReference type="InterPro" id="IPR009752">
    <property type="entry name" value="Phage_Mu_GpJ"/>
</dbReference>
<gene>
    <name evidence="1" type="ORF">H7849_11910</name>
</gene>
<dbReference type="AlphaFoldDB" id="A0A7G8BPR1"/>
<keyword evidence="2" id="KW-1185">Reference proteome</keyword>
<evidence type="ECO:0000313" key="2">
    <source>
        <dbReference type="Proteomes" id="UP000515312"/>
    </source>
</evidence>
<evidence type="ECO:0000313" key="1">
    <source>
        <dbReference type="EMBL" id="QNI34531.1"/>
    </source>
</evidence>
<reference evidence="1 2" key="1">
    <citation type="submission" date="2020-08" db="EMBL/GenBank/DDBJ databases">
        <title>Edaphobacter telluris sp. nov. and Acidobacterium dinghuensis sp. nov., two acidobacteria isolated from forest soil.</title>
        <authorList>
            <person name="Fu J."/>
            <person name="Qiu L."/>
        </authorList>
    </citation>
    <scope>NUCLEOTIDE SEQUENCE [LARGE SCALE GENOMIC DNA]</scope>
    <source>
        <strain evidence="1">4Y35</strain>
    </source>
</reference>
<proteinExistence type="predicted"/>
<dbReference type="Pfam" id="PF07030">
    <property type="entry name" value="Phage_Mu_Gp36"/>
    <property type="match status" value="1"/>
</dbReference>
<dbReference type="KEGG" id="adin:H7849_11910"/>
<organism evidence="1 2">
    <name type="scientific">Alloacidobacterium dinghuense</name>
    <dbReference type="NCBI Taxonomy" id="2763107"/>
    <lineage>
        <taxon>Bacteria</taxon>
        <taxon>Pseudomonadati</taxon>
        <taxon>Acidobacteriota</taxon>
        <taxon>Terriglobia</taxon>
        <taxon>Terriglobales</taxon>
        <taxon>Acidobacteriaceae</taxon>
        <taxon>Alloacidobacterium</taxon>
    </lineage>
</organism>
<protein>
    <submittedName>
        <fullName evidence="1">DUF1320 domain-containing protein</fullName>
    </submittedName>
</protein>
<dbReference type="Proteomes" id="UP000515312">
    <property type="component" value="Chromosome"/>
</dbReference>
<sequence length="153" mass="16850">MAYAVQSDLVPLRLTQKDVTELTVDVPSGNPATDAATTASLVSAVLEEASGRVDSYCRARYVTPLQQSDDVKSLTLDIAVYLLFSRRRETRITDTVQQRFNQAIAFLKDIATAKASLDQPATSQTPQTSIAGPEISEKDCRLRFRDHNLEGFV</sequence>
<dbReference type="RefSeq" id="WP_186746766.1">
    <property type="nucleotide sequence ID" value="NZ_CP060394.1"/>
</dbReference>
<name>A0A7G8BPR1_9BACT</name>
<dbReference type="EMBL" id="CP060394">
    <property type="protein sequence ID" value="QNI34531.1"/>
    <property type="molecule type" value="Genomic_DNA"/>
</dbReference>